<dbReference type="EMBL" id="HG996470">
    <property type="protein sequence ID" value="CAG1839138.1"/>
    <property type="molecule type" value="Genomic_DNA"/>
</dbReference>
<keyword evidence="1" id="KW-0175">Coiled coil</keyword>
<evidence type="ECO:0000313" key="6">
    <source>
        <dbReference type="Proteomes" id="UP000012960"/>
    </source>
</evidence>
<dbReference type="Pfam" id="PF24994">
    <property type="entry name" value="GIL1_IRKI_C"/>
    <property type="match status" value="1"/>
</dbReference>
<feature type="compositionally biased region" description="Low complexity" evidence="2">
    <location>
        <begin position="74"/>
        <end position="88"/>
    </location>
</feature>
<evidence type="ECO:0000256" key="1">
    <source>
        <dbReference type="SAM" id="Coils"/>
    </source>
</evidence>
<feature type="domain" description="GIL1/IRKI C-terminal" evidence="3">
    <location>
        <begin position="418"/>
        <end position="468"/>
    </location>
</feature>
<evidence type="ECO:0000256" key="2">
    <source>
        <dbReference type="SAM" id="MobiDB-lite"/>
    </source>
</evidence>
<feature type="region of interest" description="Disordered" evidence="2">
    <location>
        <begin position="1"/>
        <end position="100"/>
    </location>
</feature>
<proteinExistence type="predicted"/>
<sequence length="500" mass="54603">MASPFSCPSSFSLPSPPPLPPRSPVFDPIPEHEKEEEEEESQQLEVVPKEQPSSASVSGSPYVHNPTPLHSSVTASSAATSAPTATPRRPSRCRGQEENEVVSVSCNKCRPTSRDKLITVVPLDNAAGQHQHPMVSSSPSLRGLRSLFLSLTGRSPAAASATPVSDVHEDQWRLAAAELSRKLVHATRKRDEALVEASRLKYSLAELERKVERLESHCRDLGAALQPGPATGLPPSSAPFTAEAFHLAIAEAHTAVRHLARSLISQVRLAGPGSRSSDRVATLIQPYDPRAAVQWRRNPSGLLFYMEALLNRVLYAGFEEDDEEESDLIDPAARCEASRTGYEAVRGLGWDEVLSKGTRHYSVGLSRFCDRKMSEVVAMVGRTRPWPEGLLQAFFGSAKGAWVVRLMARSVHPAIPTLRANRGARFDGRFMEDVAADRVKRLTPVGVRMMVAPGFHVYTGGVVKCKVLCVYNSGNTECSIDSCSGRNTSERPQQQKRQSM</sequence>
<reference evidence="5" key="2">
    <citation type="submission" date="2021-05" db="UniProtKB">
        <authorList>
            <consortium name="EnsemblPlants"/>
        </authorList>
    </citation>
    <scope>IDENTIFICATION</scope>
    <source>
        <strain evidence="5">subsp. malaccensis</strain>
    </source>
</reference>
<feature type="compositionally biased region" description="Low complexity" evidence="2">
    <location>
        <begin position="1"/>
        <end position="13"/>
    </location>
</feature>
<organism evidence="5 6">
    <name type="scientific">Musa acuminata subsp. malaccensis</name>
    <name type="common">Wild banana</name>
    <name type="synonym">Musa malaccensis</name>
    <dbReference type="NCBI Taxonomy" id="214687"/>
    <lineage>
        <taxon>Eukaryota</taxon>
        <taxon>Viridiplantae</taxon>
        <taxon>Streptophyta</taxon>
        <taxon>Embryophyta</taxon>
        <taxon>Tracheophyta</taxon>
        <taxon>Spermatophyta</taxon>
        <taxon>Magnoliopsida</taxon>
        <taxon>Liliopsida</taxon>
        <taxon>Zingiberales</taxon>
        <taxon>Musaceae</taxon>
        <taxon>Musa</taxon>
    </lineage>
</organism>
<dbReference type="EnsemblPlants" id="Ma05_t21180.1">
    <property type="protein sequence ID" value="Ma05_p21180.1"/>
    <property type="gene ID" value="Ma05_g21180"/>
</dbReference>
<dbReference type="InterPro" id="IPR056813">
    <property type="entry name" value="GIL1_IRKI_C"/>
</dbReference>
<evidence type="ECO:0000313" key="4">
    <source>
        <dbReference type="EMBL" id="CAG1839138.1"/>
    </source>
</evidence>
<protein>
    <submittedName>
        <fullName evidence="4">(wild Malaysian banana) hypothetical protein</fullName>
    </submittedName>
</protein>
<feature type="compositionally biased region" description="Pro residues" evidence="2">
    <location>
        <begin position="14"/>
        <end position="23"/>
    </location>
</feature>
<dbReference type="Gramene" id="Ma05_t21180.1">
    <property type="protein sequence ID" value="Ma05_p21180.1"/>
    <property type="gene ID" value="Ma05_g21180"/>
</dbReference>
<dbReference type="PANTHER" id="PTHR31029">
    <property type="entry name" value="CYCLIN-DEPENDENT KINASE-LIKE PROTEIN"/>
    <property type="match status" value="1"/>
</dbReference>
<evidence type="ECO:0000313" key="5">
    <source>
        <dbReference type="EnsemblPlants" id="Ma05_p21180.1"/>
    </source>
</evidence>
<dbReference type="InParanoid" id="A0A804J6V7"/>
<dbReference type="InterPro" id="IPR042316">
    <property type="entry name" value="IRKI-like"/>
</dbReference>
<dbReference type="OMA" id="EEDNFHE"/>
<dbReference type="AlphaFoldDB" id="A0A804J6V7"/>
<dbReference type="Proteomes" id="UP000012960">
    <property type="component" value="Unplaced"/>
</dbReference>
<dbReference type="PANTHER" id="PTHR31029:SF4">
    <property type="entry name" value="CYCLIN-DEPENDENT KINASE-LIKE PROTEIN"/>
    <property type="match status" value="1"/>
</dbReference>
<feature type="coiled-coil region" evidence="1">
    <location>
        <begin position="176"/>
        <end position="224"/>
    </location>
</feature>
<evidence type="ECO:0000259" key="3">
    <source>
        <dbReference type="Pfam" id="PF24994"/>
    </source>
</evidence>
<keyword evidence="6" id="KW-1185">Reference proteome</keyword>
<gene>
    <name evidence="4" type="ORF">GSMUA_273150.1</name>
</gene>
<dbReference type="OrthoDB" id="785851at2759"/>
<name>A0A804J6V7_MUSAM</name>
<reference evidence="4" key="1">
    <citation type="submission" date="2021-03" db="EMBL/GenBank/DDBJ databases">
        <authorList>
            <consortium name="Genoscope - CEA"/>
            <person name="William W."/>
        </authorList>
    </citation>
    <scope>NUCLEOTIDE SEQUENCE</scope>
    <source>
        <strain evidence="4">Doubled-haploid Pahang</strain>
    </source>
</reference>
<accession>A0A804J6V7</accession>